<dbReference type="SUPFAM" id="SSF50475">
    <property type="entry name" value="FMN-binding split barrel"/>
    <property type="match status" value="1"/>
</dbReference>
<dbReference type="EMBL" id="CP018082">
    <property type="protein sequence ID" value="APE36877.1"/>
    <property type="molecule type" value="Genomic_DNA"/>
</dbReference>
<reference evidence="2" key="1">
    <citation type="submission" date="2016-11" db="EMBL/GenBank/DDBJ databases">
        <authorList>
            <person name="Jaros S."/>
            <person name="Januszkiewicz K."/>
            <person name="Wedrychowicz H."/>
        </authorList>
    </citation>
    <scope>NUCLEOTIDE SEQUENCE [LARGE SCALE GENOMIC DNA]</scope>
    <source>
        <strain evidence="2">Y48</strain>
    </source>
</reference>
<dbReference type="InterPro" id="IPR038725">
    <property type="entry name" value="YdaG_split_barrel_FMN-bd"/>
</dbReference>
<dbReference type="PANTHER" id="PTHR34818:SF1">
    <property type="entry name" value="PROTEIN BLI-3"/>
    <property type="match status" value="1"/>
</dbReference>
<dbReference type="InterPro" id="IPR012349">
    <property type="entry name" value="Split_barrel_FMN-bd"/>
</dbReference>
<keyword evidence="3" id="KW-1185">Reference proteome</keyword>
<dbReference type="Pfam" id="PF16242">
    <property type="entry name" value="Pyrid_ox_like"/>
    <property type="match status" value="1"/>
</dbReference>
<feature type="domain" description="General stress protein FMN-binding split barrel" evidence="1">
    <location>
        <begin position="2"/>
        <end position="119"/>
    </location>
</feature>
<accession>A0A1J0VXZ3</accession>
<organism evidence="2 3">
    <name type="scientific">Nocardia mangyaensis</name>
    <dbReference type="NCBI Taxonomy" id="2213200"/>
    <lineage>
        <taxon>Bacteria</taxon>
        <taxon>Bacillati</taxon>
        <taxon>Actinomycetota</taxon>
        <taxon>Actinomycetes</taxon>
        <taxon>Mycobacteriales</taxon>
        <taxon>Nocardiaceae</taxon>
        <taxon>Nocardia</taxon>
    </lineage>
</organism>
<name>A0A1J0VXZ3_9NOCA</name>
<evidence type="ECO:0000313" key="2">
    <source>
        <dbReference type="EMBL" id="APE36877.1"/>
    </source>
</evidence>
<gene>
    <name evidence="2" type="ORF">BOX37_26400</name>
</gene>
<dbReference type="InterPro" id="IPR052917">
    <property type="entry name" value="Stress-Dev_Protein"/>
</dbReference>
<protein>
    <recommendedName>
        <fullName evidence="1">General stress protein FMN-binding split barrel domain-containing protein</fullName>
    </recommendedName>
</protein>
<evidence type="ECO:0000259" key="1">
    <source>
        <dbReference type="Pfam" id="PF16242"/>
    </source>
</evidence>
<dbReference type="AlphaFoldDB" id="A0A1J0VXZ3"/>
<dbReference type="KEGG" id="nsl:BOX37_26400"/>
<dbReference type="PANTHER" id="PTHR34818">
    <property type="entry name" value="PROTEIN BLI-3"/>
    <property type="match status" value="1"/>
</dbReference>
<proteinExistence type="predicted"/>
<dbReference type="Gene3D" id="2.30.110.10">
    <property type="entry name" value="Electron Transport, Fmn-binding Protein, Chain A"/>
    <property type="match status" value="1"/>
</dbReference>
<sequence length="149" mass="16086">MAKLHAALAPLDTMMLTTIDRDHRLVSRPMAVEFAEFDGLVRLFAPIGAPVVSDITVRARVSVTYTSAELSVSIAGLAGVIRDPYRIARYWHHGLDRWIPGGPSSAVGIEVIVFEGRCWKVPAPASNSDDQAWVSAGSRAMRNAVNSSA</sequence>
<dbReference type="Proteomes" id="UP000183810">
    <property type="component" value="Chromosome"/>
</dbReference>
<evidence type="ECO:0000313" key="3">
    <source>
        <dbReference type="Proteomes" id="UP000183810"/>
    </source>
</evidence>